<keyword evidence="7" id="KW-1185">Reference proteome</keyword>
<dbReference type="Proteomes" id="UP001152320">
    <property type="component" value="Chromosome 9"/>
</dbReference>
<evidence type="ECO:0000256" key="3">
    <source>
        <dbReference type="ARBA" id="ARBA00022989"/>
    </source>
</evidence>
<keyword evidence="2" id="KW-0812">Transmembrane</keyword>
<dbReference type="PANTHER" id="PTHR13800">
    <property type="entry name" value="TRANSIENT RECEPTOR POTENTIAL CATION CHANNEL, SUBFAMILY M, MEMBER 6"/>
    <property type="match status" value="1"/>
</dbReference>
<name>A0A9Q1C1I2_HOLLE</name>
<dbReference type="PANTHER" id="PTHR13800:SF12">
    <property type="entry name" value="TRANSIENT RECEPTOR POTENTIAL CATION CHANNEL SUBFAMILY M MEMBER-LIKE 2"/>
    <property type="match status" value="1"/>
</dbReference>
<accession>A0A9Q1C1I2</accession>
<dbReference type="GO" id="GO:0005886">
    <property type="term" value="C:plasma membrane"/>
    <property type="evidence" value="ECO:0007669"/>
    <property type="project" value="TreeGrafter"/>
</dbReference>
<dbReference type="OrthoDB" id="10068395at2759"/>
<proteinExistence type="predicted"/>
<keyword evidence="4" id="KW-0472">Membrane</keyword>
<dbReference type="InterPro" id="IPR057366">
    <property type="entry name" value="TRPM-like"/>
</dbReference>
<dbReference type="Pfam" id="PF25508">
    <property type="entry name" value="TRPM2"/>
    <property type="match status" value="1"/>
</dbReference>
<reference evidence="6" key="1">
    <citation type="submission" date="2021-10" db="EMBL/GenBank/DDBJ databases">
        <title>Tropical sea cucumber genome reveals ecological adaptation and Cuvierian tubules defense mechanism.</title>
        <authorList>
            <person name="Chen T."/>
        </authorList>
    </citation>
    <scope>NUCLEOTIDE SEQUENCE</scope>
    <source>
        <strain evidence="6">Nanhai2018</strain>
        <tissue evidence="6">Muscle</tissue>
    </source>
</reference>
<comment type="caution">
    <text evidence="6">The sequence shown here is derived from an EMBL/GenBank/DDBJ whole genome shotgun (WGS) entry which is preliminary data.</text>
</comment>
<dbReference type="EMBL" id="JAIZAY010000009">
    <property type="protein sequence ID" value="KAJ8036470.1"/>
    <property type="molecule type" value="Genomic_DNA"/>
</dbReference>
<gene>
    <name evidence="6" type="ORF">HOLleu_20456</name>
</gene>
<keyword evidence="6" id="KW-0675">Receptor</keyword>
<evidence type="ECO:0000259" key="5">
    <source>
        <dbReference type="Pfam" id="PF25508"/>
    </source>
</evidence>
<comment type="subcellular location">
    <subcellularLocation>
        <location evidence="1">Membrane</location>
        <topology evidence="1">Multi-pass membrane protein</topology>
    </subcellularLocation>
</comment>
<dbReference type="GO" id="GO:0099604">
    <property type="term" value="F:ligand-gated calcium channel activity"/>
    <property type="evidence" value="ECO:0007669"/>
    <property type="project" value="TreeGrafter"/>
</dbReference>
<evidence type="ECO:0000313" key="6">
    <source>
        <dbReference type="EMBL" id="KAJ8036470.1"/>
    </source>
</evidence>
<keyword evidence="3" id="KW-1133">Transmembrane helix</keyword>
<organism evidence="6 7">
    <name type="scientific">Holothuria leucospilota</name>
    <name type="common">Black long sea cucumber</name>
    <name type="synonym">Mertensiothuria leucospilota</name>
    <dbReference type="NCBI Taxonomy" id="206669"/>
    <lineage>
        <taxon>Eukaryota</taxon>
        <taxon>Metazoa</taxon>
        <taxon>Echinodermata</taxon>
        <taxon>Eleutherozoa</taxon>
        <taxon>Echinozoa</taxon>
        <taxon>Holothuroidea</taxon>
        <taxon>Aspidochirotacea</taxon>
        <taxon>Aspidochirotida</taxon>
        <taxon>Holothuriidae</taxon>
        <taxon>Holothuria</taxon>
    </lineage>
</organism>
<feature type="domain" description="TRPM-like" evidence="5">
    <location>
        <begin position="78"/>
        <end position="136"/>
    </location>
</feature>
<evidence type="ECO:0000313" key="7">
    <source>
        <dbReference type="Proteomes" id="UP001152320"/>
    </source>
</evidence>
<evidence type="ECO:0000256" key="1">
    <source>
        <dbReference type="ARBA" id="ARBA00004141"/>
    </source>
</evidence>
<protein>
    <submittedName>
        <fullName evidence="6">Transient receptor potential cation channel subfamily M member 5</fullName>
    </submittedName>
</protein>
<evidence type="ECO:0000256" key="2">
    <source>
        <dbReference type="ARBA" id="ARBA00022692"/>
    </source>
</evidence>
<dbReference type="InterPro" id="IPR050927">
    <property type="entry name" value="TRPM"/>
</dbReference>
<sequence length="139" mass="16058">MLVKVFGKKDLDLHLTRIKECVKYPNLINVYELDGQEGVSNGIDSAILNALIKAKKGNFVDQLQLALVWNRADVAQREIFYGHVHWEKGELDNFVRYAIVHNLPEFLDLFIEKGVSMKDYLTDRELTVLYNKVSAKFGW</sequence>
<evidence type="ECO:0000256" key="4">
    <source>
        <dbReference type="ARBA" id="ARBA00023136"/>
    </source>
</evidence>
<dbReference type="AlphaFoldDB" id="A0A9Q1C1I2"/>